<comment type="function">
    <text evidence="10">Ubiquitin ligase protein which is a component of the N-end rule pathway. Recognizes and binds to proteins bearing specific N-terminal residues that are destabilizing according to the N-end rule, leading to their ubiquitination and subsequent degradation.</text>
</comment>
<gene>
    <name evidence="14" type="ORF">BCR36DRAFT_338550</name>
</gene>
<sequence>MESHEVYDFLNSITNGSNTFPLTNEQIKNIYNFLNEKLVGKKEYKDFLFINNPTAYRKKTKLDDDEVKNDSENRIEYNSSELGKICGYSFKPGDTVYRCCDCAFDSTCVLCSRCFHASNHQGHNIKFYITKNGGGCCDCGDEEAFIVDINCKYHNIKNEMNDTLKPLPEPLKQSLKNVISQCFTFIIDILNKAPFDISVPSDDELIRKEESEDGSDKLYDCLLWNDEYHSFDIVIKKLKEATGCTDERAEMIAKNIDSHGRGCLCITEDINKLKDMSKIINGAGLRTTIRLLSETLKEEVIAYLVVYFSKLLKVVPGIISINDEKYESVKDVIRDTINHEFFRKIEDPSKYSCPGFIKKQDLTVIDLLFFYDIKIWKSTRILIKELYINTLISDQEFKVKTATKYAIHFPHILTSYLTDIEDRYNIVDFMVQTISPTSVNYIFNETNFYFDLMTLIKTNTFCNTGHLKFDYKHFYQNFELLKSLRTEKYEFESLQIVNRDEKDMAILGKVVEGITYLLQAPKVKTNFYRENPLYLQSALDMLVYLQGFLPQKCYLDYHIVNESNDWVSGVEYTYILGKLINCISDCYKYESEQEENLKYIKKAMTNILSFLDEWCYYKSHKKSSSMDKITIIRTHGSFINNLLNVRNEIAMTRANRTVMEEINNNVTNRNNTDENASSSIRDNKHGFHYVKSLDDNNYEVPNYSIMLGEISFIYPVHWLFASFVRQLPLILKNLSEKDKIDGNLDKIWNDIFSFIPITENESDNITQENRIQRLMEYPLRCMAAFSQVKSNLWIRNGATIYHMASTYSNVKLRSVSYDTNIIFLQVASLALNSNVFLTSLLDRFEVLDWFRGKSYADKRGFSNEKVNLLVDEFLLLIIRILTFRKEINGKGFEGNLRNEIIHLLIKKPLSFSEIAGKIEKKYLESEKDITSDIEDILEEVSNFKFPYGIADRGTYELKTKYYEEVDPYFSSLSFNDRETAKQKIKEYILKTSENKANGIENIVLKPRMERIDPSSGFSKLPNLCRSQVFNSIVFYSIFNCTNEKKEEDKDGLYKPEFILDNSIYLMEIAIEEERRCIETQSNMPEGNESFIWNAAHQNFTFDSSKMDGKVKLVFDNEDESNEVEETADEMKEENTNEPEIKSEEMKENSEPMNIESSTESSDKTMTLVQWLVYLVEKSNNVITNFIPRICSILKNVNQMTEDDEIKDYIDKWFKQKILREHKQQLLKEKEEEENRLKKKRAMARKAELMAQFAQQQNNFMMNTNFDEYEFEDEDYEYNEEEYKIQHIYQFPTGSCIMCRESDECNDNLIGMLGFAQTSCHVRQVKFNNSNDVYENLQMNFSFDQEQERSNGNTVEESKAISVLPSVNPVHSQSGIYVSTCGHMMHSKCLEKYMDTISRDQESNPRRNYSVNIKHNEFLCPLCKNICNILLPVVWKDKHYTIRNFESQEGDQEISNFSKWLLEINNETLTDETKAIQNYIEKVNGEYKKSLEKQEVDQEENVHEKDKEPEQGKGFFELKSFVDSNYMKDLCESKIIKTLKYIKTELLHEKVKSIDDKTLLTDLLHETFKYTIQTVEVMMRGVKQDSSSESTIAYPFIGLIEHINPKILNLLRIMNEIILTYTAIKIQNEDIKEKHFKRAIKLGQMIFGKKLVSSTSSMELDGLNENSSSDESEYFSANDDDDDDEEENENGENNNNANTSTTANVAANQNTNEGNVELNSIEANLIEEMNEEDEENFRYLNMGQLNDDDDDDEGEDYLMDEDFFEDDDDDEDSILINQGDEYFDNDYLYSFGSKPKTKEIEIKCEKKELLYPIEEDTFALFVSSTFFMTPKDSDISNWTMLFYTMELVKCLLAIAESVGVMENQWPIHPKIKNLIKNLHSGAVKLDKGKEKEIDAVMTGSPVSITENDNIMDDQNESKPISSLLYTILDILHVHPDIKKHCKINLTEETLSYVLKIFTKPFLRQAVLLIYSRFFVTPEAVEVDQELNEYDRNLKFLNLPSSLSEVCQFINDNEEMKIIIKHWCDQWCERIKMNPFEAPIQLANRSKSSIQKKRERKSDGMEHISTMEDATSSNNDIAVANDNGLMLEPVVTTNESEANGSGSTQPKPEAIQNNTSSSDTTSGKTNNRIVNANQFDAYKIKLNSPSIIEMYPLTNRISDLIEECSHRKCKRCNSVPYVQTICLLCGEMVCFQSFCCNKNDLGECYLHSQTCGKSIGMYMLIKKCMVYINCGTNGTFLNAPYLDVHGEPDESYIRGKPQFLSPRRYEEIRKMWLNKTIPSFISQRLENIVDYGGWETI</sequence>
<evidence type="ECO:0000256" key="2">
    <source>
        <dbReference type="ARBA" id="ARBA00004906"/>
    </source>
</evidence>
<evidence type="ECO:0000313" key="14">
    <source>
        <dbReference type="EMBL" id="ORX41885.1"/>
    </source>
</evidence>
<dbReference type="InterPro" id="IPR039164">
    <property type="entry name" value="UBR1-like"/>
</dbReference>
<evidence type="ECO:0000256" key="11">
    <source>
        <dbReference type="SAM" id="Coils"/>
    </source>
</evidence>
<dbReference type="GO" id="GO:0016567">
    <property type="term" value="P:protein ubiquitination"/>
    <property type="evidence" value="ECO:0007669"/>
    <property type="project" value="UniProtKB-UniRule"/>
</dbReference>
<protein>
    <recommendedName>
        <fullName evidence="10">E3 ubiquitin-protein ligase</fullName>
        <ecNumber evidence="10">2.3.2.27</ecNumber>
    </recommendedName>
</protein>
<comment type="pathway">
    <text evidence="2 10">Protein modification; protein ubiquitination.</text>
</comment>
<evidence type="ECO:0000256" key="1">
    <source>
        <dbReference type="ARBA" id="ARBA00000900"/>
    </source>
</evidence>
<comment type="similarity">
    <text evidence="8 10">Belongs to the E3 ubiquitin-protein ligase UBR1-like family.</text>
</comment>
<dbReference type="EMBL" id="MCFH01000076">
    <property type="protein sequence ID" value="ORX41885.1"/>
    <property type="molecule type" value="Genomic_DNA"/>
</dbReference>
<dbReference type="GO" id="GO:0061630">
    <property type="term" value="F:ubiquitin protein ligase activity"/>
    <property type="evidence" value="ECO:0007669"/>
    <property type="project" value="UniProtKB-UniRule"/>
</dbReference>
<dbReference type="STRING" id="1754191.A0A1Y1UWL5"/>
<evidence type="ECO:0000313" key="15">
    <source>
        <dbReference type="Proteomes" id="UP000193719"/>
    </source>
</evidence>
<feature type="compositionally biased region" description="Basic and acidic residues" evidence="12">
    <location>
        <begin position="2054"/>
        <end position="2064"/>
    </location>
</feature>
<dbReference type="InterPro" id="IPR055194">
    <property type="entry name" value="UBR1-like_WH"/>
</dbReference>
<evidence type="ECO:0000256" key="9">
    <source>
        <dbReference type="PROSITE-ProRule" id="PRU00508"/>
    </source>
</evidence>
<dbReference type="Pfam" id="PF18995">
    <property type="entry name" value="PRT6_C"/>
    <property type="match status" value="3"/>
</dbReference>
<dbReference type="SUPFAM" id="SSF46785">
    <property type="entry name" value="Winged helix' DNA-binding domain"/>
    <property type="match status" value="1"/>
</dbReference>
<evidence type="ECO:0000256" key="3">
    <source>
        <dbReference type="ARBA" id="ARBA00022679"/>
    </source>
</evidence>
<evidence type="ECO:0000256" key="5">
    <source>
        <dbReference type="ARBA" id="ARBA00022771"/>
    </source>
</evidence>
<name>A0A1Y1UWL5_9FUNG</name>
<keyword evidence="6 10" id="KW-0833">Ubl conjugation pathway</keyword>
<dbReference type="Pfam" id="PF02207">
    <property type="entry name" value="zf-UBR"/>
    <property type="match status" value="1"/>
</dbReference>
<dbReference type="PANTHER" id="PTHR21497">
    <property type="entry name" value="UBIQUITIN LIGASE E3 ALPHA-RELATED"/>
    <property type="match status" value="1"/>
</dbReference>
<accession>A0A1Y1UWL5</accession>
<evidence type="ECO:0000256" key="12">
    <source>
        <dbReference type="SAM" id="MobiDB-lite"/>
    </source>
</evidence>
<reference evidence="14 15" key="2">
    <citation type="submission" date="2016-08" db="EMBL/GenBank/DDBJ databases">
        <title>Pervasive Adenine N6-methylation of Active Genes in Fungi.</title>
        <authorList>
            <consortium name="DOE Joint Genome Institute"/>
            <person name="Mondo S.J."/>
            <person name="Dannebaum R.O."/>
            <person name="Kuo R.C."/>
            <person name="Labutti K."/>
            <person name="Haridas S."/>
            <person name="Kuo A."/>
            <person name="Salamov A."/>
            <person name="Ahrendt S.R."/>
            <person name="Lipzen A."/>
            <person name="Sullivan W."/>
            <person name="Andreopoulos W.B."/>
            <person name="Clum A."/>
            <person name="Lindquist E."/>
            <person name="Daum C."/>
            <person name="Ramamoorthy G.K."/>
            <person name="Gryganskyi A."/>
            <person name="Culley D."/>
            <person name="Magnuson J.K."/>
            <person name="James T.Y."/>
            <person name="O'Malley M.A."/>
            <person name="Stajich J.E."/>
            <person name="Spatafora J.W."/>
            <person name="Visel A."/>
            <person name="Grigoriev I.V."/>
        </authorList>
    </citation>
    <scope>NUCLEOTIDE SEQUENCE [LARGE SCALE GENOMIC DNA]</scope>
    <source>
        <strain evidence="15">finn</strain>
    </source>
</reference>
<evidence type="ECO:0000256" key="7">
    <source>
        <dbReference type="ARBA" id="ARBA00022833"/>
    </source>
</evidence>
<feature type="compositionally biased region" description="Acidic residues" evidence="12">
    <location>
        <begin position="1667"/>
        <end position="1689"/>
    </location>
</feature>
<evidence type="ECO:0000256" key="8">
    <source>
        <dbReference type="ARBA" id="ARBA00046341"/>
    </source>
</evidence>
<dbReference type="InterPro" id="IPR003126">
    <property type="entry name" value="Znf_UBR"/>
</dbReference>
<dbReference type="InterPro" id="IPR042065">
    <property type="entry name" value="E3_ELL-like"/>
</dbReference>
<feature type="compositionally biased region" description="Low complexity" evidence="12">
    <location>
        <begin position="1690"/>
        <end position="1700"/>
    </location>
</feature>
<dbReference type="PANTHER" id="PTHR21497:SF24">
    <property type="entry name" value="E3 UBIQUITIN-PROTEIN LIGASE UBR1"/>
    <property type="match status" value="1"/>
</dbReference>
<dbReference type="FunFam" id="2.10.110.30:FF:000002">
    <property type="entry name" value="Putative e3 ubiquitin-protein ligase ubr3"/>
    <property type="match status" value="1"/>
</dbReference>
<evidence type="ECO:0000256" key="4">
    <source>
        <dbReference type="ARBA" id="ARBA00022723"/>
    </source>
</evidence>
<feature type="compositionally biased region" description="Basic and acidic residues" evidence="12">
    <location>
        <begin position="1128"/>
        <end position="1149"/>
    </location>
</feature>
<dbReference type="GO" id="GO:0005737">
    <property type="term" value="C:cytoplasm"/>
    <property type="evidence" value="ECO:0007669"/>
    <property type="project" value="TreeGrafter"/>
</dbReference>
<feature type="region of interest" description="Disordered" evidence="12">
    <location>
        <begin position="2092"/>
        <end position="2124"/>
    </location>
</feature>
<dbReference type="InterPro" id="IPR036390">
    <property type="entry name" value="WH_DNA-bd_sf"/>
</dbReference>
<dbReference type="Pfam" id="PF22960">
    <property type="entry name" value="WHD_UBR1"/>
    <property type="match status" value="1"/>
</dbReference>
<keyword evidence="11" id="KW-0175">Coiled coil</keyword>
<dbReference type="Gene3D" id="2.10.110.30">
    <property type="match status" value="1"/>
</dbReference>
<dbReference type="Gene3D" id="3.30.1390.10">
    <property type="match status" value="1"/>
</dbReference>
<dbReference type="Proteomes" id="UP000193719">
    <property type="component" value="Unassembled WGS sequence"/>
</dbReference>
<keyword evidence="3 10" id="KW-0808">Transferase</keyword>
<feature type="zinc finger region" description="UBR-type" evidence="9">
    <location>
        <begin position="84"/>
        <end position="156"/>
    </location>
</feature>
<feature type="region of interest" description="Disordered" evidence="12">
    <location>
        <begin position="2043"/>
        <end position="2069"/>
    </location>
</feature>
<dbReference type="InterPro" id="IPR014719">
    <property type="entry name" value="Ribosomal_bL12_C/ClpS-like"/>
</dbReference>
<dbReference type="GO" id="GO:0008270">
    <property type="term" value="F:zinc ion binding"/>
    <property type="evidence" value="ECO:0007669"/>
    <property type="project" value="UniProtKB-UniRule"/>
</dbReference>
<keyword evidence="15" id="KW-1185">Reference proteome</keyword>
<comment type="catalytic activity">
    <reaction evidence="1 10">
        <text>S-ubiquitinyl-[E2 ubiquitin-conjugating enzyme]-L-cysteine + [acceptor protein]-L-lysine = [E2 ubiquitin-conjugating enzyme]-L-cysteine + N(6)-ubiquitinyl-[acceptor protein]-L-lysine.</text>
        <dbReference type="EC" id="2.3.2.27"/>
    </reaction>
</comment>
<dbReference type="InterPro" id="IPR003769">
    <property type="entry name" value="ClpS_core"/>
</dbReference>
<dbReference type="OrthoDB" id="26387at2759"/>
<feature type="domain" description="UBR-type" evidence="13">
    <location>
        <begin position="84"/>
        <end position="156"/>
    </location>
</feature>
<dbReference type="CDD" id="cd19673">
    <property type="entry name" value="UBR-box_UBR3"/>
    <property type="match status" value="1"/>
</dbReference>
<dbReference type="GO" id="GO:0071596">
    <property type="term" value="P:ubiquitin-dependent protein catabolic process via the N-end rule pathway"/>
    <property type="evidence" value="ECO:0007669"/>
    <property type="project" value="UniProtKB-UniRule"/>
</dbReference>
<dbReference type="Pfam" id="PF02617">
    <property type="entry name" value="ClpS"/>
    <property type="match status" value="1"/>
</dbReference>
<dbReference type="SMART" id="SM00396">
    <property type="entry name" value="ZnF_UBR1"/>
    <property type="match status" value="1"/>
</dbReference>
<dbReference type="SUPFAM" id="SSF54736">
    <property type="entry name" value="ClpS-like"/>
    <property type="match status" value="1"/>
</dbReference>
<evidence type="ECO:0000256" key="6">
    <source>
        <dbReference type="ARBA" id="ARBA00022786"/>
    </source>
</evidence>
<dbReference type="GO" id="GO:0000151">
    <property type="term" value="C:ubiquitin ligase complex"/>
    <property type="evidence" value="ECO:0007669"/>
    <property type="project" value="TreeGrafter"/>
</dbReference>
<dbReference type="PROSITE" id="PS51157">
    <property type="entry name" value="ZF_UBR"/>
    <property type="match status" value="1"/>
</dbReference>
<feature type="region of interest" description="Disordered" evidence="12">
    <location>
        <begin position="1118"/>
        <end position="1160"/>
    </location>
</feature>
<evidence type="ECO:0000259" key="13">
    <source>
        <dbReference type="PROSITE" id="PS51157"/>
    </source>
</evidence>
<feature type="compositionally biased region" description="Acidic residues" evidence="12">
    <location>
        <begin position="1118"/>
        <end position="1127"/>
    </location>
</feature>
<keyword evidence="5 10" id="KW-0863">Zinc-finger</keyword>
<comment type="caution">
    <text evidence="14">The sequence shown here is derived from an EMBL/GenBank/DDBJ whole genome shotgun (WGS) entry which is preliminary data.</text>
</comment>
<feature type="region of interest" description="Disordered" evidence="12">
    <location>
        <begin position="1658"/>
        <end position="1700"/>
    </location>
</feature>
<dbReference type="UniPathway" id="UPA00143"/>
<organism evidence="14 15">
    <name type="scientific">Piromyces finnis</name>
    <dbReference type="NCBI Taxonomy" id="1754191"/>
    <lineage>
        <taxon>Eukaryota</taxon>
        <taxon>Fungi</taxon>
        <taxon>Fungi incertae sedis</taxon>
        <taxon>Chytridiomycota</taxon>
        <taxon>Chytridiomycota incertae sedis</taxon>
        <taxon>Neocallimastigomycetes</taxon>
        <taxon>Neocallimastigales</taxon>
        <taxon>Neocallimastigaceae</taxon>
        <taxon>Piromyces</taxon>
    </lineage>
</organism>
<dbReference type="CDD" id="cd16482">
    <property type="entry name" value="RING-H2_UBR1-like"/>
    <property type="match status" value="1"/>
</dbReference>
<dbReference type="InterPro" id="IPR044046">
    <property type="entry name" value="E3_ligase_UBR-like_C"/>
</dbReference>
<dbReference type="Gene3D" id="1.10.10.2670">
    <property type="entry name" value="E3 ubiquitin-protein ligase"/>
    <property type="match status" value="1"/>
</dbReference>
<evidence type="ECO:0000256" key="10">
    <source>
        <dbReference type="RuleBase" id="RU366018"/>
    </source>
</evidence>
<proteinExistence type="inferred from homology"/>
<feature type="coiled-coil region" evidence="11">
    <location>
        <begin position="1215"/>
        <end position="1258"/>
    </location>
</feature>
<feature type="compositionally biased region" description="Polar residues" evidence="12">
    <location>
        <begin position="1150"/>
        <end position="1160"/>
    </location>
</feature>
<keyword evidence="7 10" id="KW-0862">Zinc</keyword>
<dbReference type="EC" id="2.3.2.27" evidence="10"/>
<reference evidence="14 15" key="1">
    <citation type="submission" date="2016-08" db="EMBL/GenBank/DDBJ databases">
        <title>Genomes of anaerobic fungi encode conserved fungal cellulosomes for biomass hydrolysis.</title>
        <authorList>
            <consortium name="DOE Joint Genome Institute"/>
            <person name="Haitjema C.H."/>
            <person name="Gilmore S.P."/>
            <person name="Henske J.K."/>
            <person name="Solomon K.V."/>
            <person name="De Groot R."/>
            <person name="Kuo A."/>
            <person name="Mondo S.J."/>
            <person name="Salamov A.A."/>
            <person name="Labutti K."/>
            <person name="Zhao Z."/>
            <person name="Chiniquy J."/>
            <person name="Barry K."/>
            <person name="Brewer H.M."/>
            <person name="Purvine S.O."/>
            <person name="Wright A.T."/>
            <person name="Boxma B."/>
            <person name="Van Alen T."/>
            <person name="Hackstein J.H."/>
            <person name="Baker S.E."/>
            <person name="Grigoriev I.V."/>
            <person name="O'Malley M.A."/>
        </authorList>
    </citation>
    <scope>NUCLEOTIDE SEQUENCE [LARGE SCALE GENOMIC DNA]</scope>
    <source>
        <strain evidence="15">finn</strain>
    </source>
</reference>
<keyword evidence="4 10" id="KW-0479">Metal-binding</keyword>